<feature type="region of interest" description="Disordered" evidence="1">
    <location>
        <begin position="52"/>
        <end position="82"/>
    </location>
</feature>
<evidence type="ECO:0000259" key="2">
    <source>
        <dbReference type="Pfam" id="PF23843"/>
    </source>
</evidence>
<dbReference type="Proteomes" id="UP000092607">
    <property type="component" value="Unassembled WGS sequence"/>
</dbReference>
<comment type="caution">
    <text evidence="3">The sequence shown here is derived from an EMBL/GenBank/DDBJ whole genome shotgun (WGS) entry which is preliminary data.</text>
</comment>
<dbReference type="OrthoDB" id="9956058at2"/>
<dbReference type="Pfam" id="PF23843">
    <property type="entry name" value="DUF7210"/>
    <property type="match status" value="1"/>
</dbReference>
<proteinExistence type="predicted"/>
<organism evidence="3 4">
    <name type="scientific">Moraxella lacunata</name>
    <dbReference type="NCBI Taxonomy" id="477"/>
    <lineage>
        <taxon>Bacteria</taxon>
        <taxon>Pseudomonadati</taxon>
        <taxon>Pseudomonadota</taxon>
        <taxon>Gammaproteobacteria</taxon>
        <taxon>Moraxellales</taxon>
        <taxon>Moraxellaceae</taxon>
        <taxon>Moraxella</taxon>
    </lineage>
</organism>
<dbReference type="AlphaFoldDB" id="A0A1B8Q4W5"/>
<evidence type="ECO:0000256" key="1">
    <source>
        <dbReference type="SAM" id="MobiDB-lite"/>
    </source>
</evidence>
<dbReference type="EMBL" id="LZMS01000040">
    <property type="protein sequence ID" value="OBX64701.1"/>
    <property type="molecule type" value="Genomic_DNA"/>
</dbReference>
<sequence length="82" mass="8852">MSQTNETKATEITVTLLKTHTHAGQSYQANDKLTVSKTTADWLIKNDIAELKADDKAEPAKPKSKPTADEQLKTGVANDPSA</sequence>
<dbReference type="RefSeq" id="WP_065255161.1">
    <property type="nucleotide sequence ID" value="NZ_JARDJM010000006.1"/>
</dbReference>
<accession>A0A1B8Q4W5</accession>
<protein>
    <recommendedName>
        <fullName evidence="2">DUF7210 domain-containing protein</fullName>
    </recommendedName>
</protein>
<evidence type="ECO:0000313" key="4">
    <source>
        <dbReference type="Proteomes" id="UP000092607"/>
    </source>
</evidence>
<feature type="compositionally biased region" description="Basic and acidic residues" evidence="1">
    <location>
        <begin position="52"/>
        <end position="72"/>
    </location>
</feature>
<feature type="domain" description="DUF7210" evidence="2">
    <location>
        <begin position="13"/>
        <end position="49"/>
    </location>
</feature>
<reference evidence="3 4" key="1">
    <citation type="submission" date="2016-06" db="EMBL/GenBank/DDBJ databases">
        <title>Draft genome of Moraxella lacunata CCUG 57757A.</title>
        <authorList>
            <person name="Salva-Serra F."/>
            <person name="Engstrom-Jakobsson H."/>
            <person name="Thorell K."/>
            <person name="Gonzales-Siles L."/>
            <person name="Karlsson R."/>
            <person name="Boulund F."/>
            <person name="Engstrand L."/>
            <person name="Kristiansson E."/>
            <person name="Moore E."/>
        </authorList>
    </citation>
    <scope>NUCLEOTIDE SEQUENCE [LARGE SCALE GENOMIC DNA]</scope>
    <source>
        <strain evidence="3 4">CCUG 57757A</strain>
    </source>
</reference>
<name>A0A1B8Q4W5_MORLA</name>
<dbReference type="InterPro" id="IPR055634">
    <property type="entry name" value="DUF7210"/>
</dbReference>
<evidence type="ECO:0000313" key="3">
    <source>
        <dbReference type="EMBL" id="OBX64701.1"/>
    </source>
</evidence>
<gene>
    <name evidence="3" type="ORF">A9309_04130</name>
</gene>